<accession>A0A9D7SVI2</accession>
<dbReference type="Proteomes" id="UP000808337">
    <property type="component" value="Unassembled WGS sequence"/>
</dbReference>
<evidence type="ECO:0000313" key="1">
    <source>
        <dbReference type="EMBL" id="MBK9983882.1"/>
    </source>
</evidence>
<organism evidence="1 2">
    <name type="scientific">Candidatus Opimibacter skivensis</name>
    <dbReference type="NCBI Taxonomy" id="2982028"/>
    <lineage>
        <taxon>Bacteria</taxon>
        <taxon>Pseudomonadati</taxon>
        <taxon>Bacteroidota</taxon>
        <taxon>Saprospiria</taxon>
        <taxon>Saprospirales</taxon>
        <taxon>Saprospiraceae</taxon>
        <taxon>Candidatus Opimibacter</taxon>
    </lineage>
</organism>
<dbReference type="EMBL" id="JADKGY010000029">
    <property type="protein sequence ID" value="MBK9983882.1"/>
    <property type="molecule type" value="Genomic_DNA"/>
</dbReference>
<name>A0A9D7SVI2_9BACT</name>
<dbReference type="AlphaFoldDB" id="A0A9D7SVI2"/>
<reference evidence="1 2" key="1">
    <citation type="submission" date="2020-10" db="EMBL/GenBank/DDBJ databases">
        <title>Connecting structure to function with the recovery of over 1000 high-quality activated sludge metagenome-assembled genomes encoding full-length rRNA genes using long-read sequencing.</title>
        <authorList>
            <person name="Singleton C.M."/>
            <person name="Petriglieri F."/>
            <person name="Kristensen J.M."/>
            <person name="Kirkegaard R.H."/>
            <person name="Michaelsen T.Y."/>
            <person name="Andersen M.H."/>
            <person name="Karst S.M."/>
            <person name="Dueholm M.S."/>
            <person name="Nielsen P.H."/>
            <person name="Albertsen M."/>
        </authorList>
    </citation>
    <scope>NUCLEOTIDE SEQUENCE [LARGE SCALE GENOMIC DNA]</scope>
    <source>
        <strain evidence="1">Ribe_18-Q3-R11-54_MAXAC.273</strain>
    </source>
</reference>
<comment type="caution">
    <text evidence="1">The sequence shown here is derived from an EMBL/GenBank/DDBJ whole genome shotgun (WGS) entry which is preliminary data.</text>
</comment>
<gene>
    <name evidence="1" type="ORF">IPP15_16185</name>
</gene>
<protein>
    <submittedName>
        <fullName evidence="1">Uncharacterized protein</fullName>
    </submittedName>
</protein>
<evidence type="ECO:0000313" key="2">
    <source>
        <dbReference type="Proteomes" id="UP000808337"/>
    </source>
</evidence>
<sequence>MSEIAGLSFRENYKRVLKDKSFSIRNQEDKEVYAGFLIEEGTHKRPVYGYQTLLDVFDALLENPLNETSRKVCLYKIDGEEEVDNLQINFEYTGNESYYMMFVAFQRLFDAIEQNADKPGKLDDIGFRLPGSLIKVADLVKEAIQTLHKESSPDNILYHYFITAELNRCIERFNVESETFIARLAS</sequence>
<proteinExistence type="predicted"/>